<dbReference type="InterPro" id="IPR027444">
    <property type="entry name" value="H-NS_C_dom"/>
</dbReference>
<dbReference type="RefSeq" id="WP_099916584.1">
    <property type="nucleotide sequence ID" value="NZ_BMHS01000018.1"/>
</dbReference>
<evidence type="ECO:0000259" key="7">
    <source>
        <dbReference type="SMART" id="SM00528"/>
    </source>
</evidence>
<dbReference type="SMART" id="SM00528">
    <property type="entry name" value="HNS"/>
    <property type="match status" value="1"/>
</dbReference>
<keyword evidence="3" id="KW-0963">Cytoplasm</keyword>
<feature type="domain" description="DNA-binding protein H-NS-like C-terminal" evidence="7">
    <location>
        <begin position="70"/>
        <end position="107"/>
    </location>
</feature>
<comment type="subcellular location">
    <subcellularLocation>
        <location evidence="1">Cytoplasm</location>
        <location evidence="1">Nucleoid</location>
    </subcellularLocation>
</comment>
<dbReference type="EMBL" id="PDOB01000022">
    <property type="protein sequence ID" value="PIL39176.1"/>
    <property type="molecule type" value="Genomic_DNA"/>
</dbReference>
<evidence type="ECO:0000256" key="3">
    <source>
        <dbReference type="ARBA" id="ARBA00022490"/>
    </source>
</evidence>
<evidence type="ECO:0000313" key="8">
    <source>
        <dbReference type="EMBL" id="PIL39176.1"/>
    </source>
</evidence>
<dbReference type="Pfam" id="PF00816">
    <property type="entry name" value="Histone_HNS"/>
    <property type="match status" value="1"/>
</dbReference>
<dbReference type="AlphaFoldDB" id="A0A2G8SZG4"/>
<evidence type="ECO:0000313" key="9">
    <source>
        <dbReference type="Proteomes" id="UP000228593"/>
    </source>
</evidence>
<dbReference type="Gene3D" id="4.10.430.10">
    <property type="entry name" value="Histone-like protein H-NS, C-terminal domain"/>
    <property type="match status" value="1"/>
</dbReference>
<proteinExistence type="inferred from homology"/>
<dbReference type="SUPFAM" id="SSF81273">
    <property type="entry name" value="H-NS histone-like proteins"/>
    <property type="match status" value="1"/>
</dbReference>
<accession>A0A2G8SZG4</accession>
<feature type="coiled-coil region" evidence="5">
    <location>
        <begin position="6"/>
        <end position="37"/>
    </location>
</feature>
<dbReference type="PANTHER" id="PTHR38097:SF2">
    <property type="entry name" value="DNA-BINDING PROTEIN STPA"/>
    <property type="match status" value="1"/>
</dbReference>
<dbReference type="InterPro" id="IPR037150">
    <property type="entry name" value="H-NS_C_dom_sf"/>
</dbReference>
<dbReference type="GO" id="GO:0003677">
    <property type="term" value="F:DNA binding"/>
    <property type="evidence" value="ECO:0007669"/>
    <property type="project" value="UniProtKB-KW"/>
</dbReference>
<evidence type="ECO:0000256" key="2">
    <source>
        <dbReference type="ARBA" id="ARBA00010610"/>
    </source>
</evidence>
<dbReference type="Proteomes" id="UP000228593">
    <property type="component" value="Unassembled WGS sequence"/>
</dbReference>
<dbReference type="OrthoDB" id="5297879at2"/>
<organism evidence="8 9">
    <name type="scientific">Massilia psychrophila</name>
    <dbReference type="NCBI Taxonomy" id="1603353"/>
    <lineage>
        <taxon>Bacteria</taxon>
        <taxon>Pseudomonadati</taxon>
        <taxon>Pseudomonadota</taxon>
        <taxon>Betaproteobacteria</taxon>
        <taxon>Burkholderiales</taxon>
        <taxon>Oxalobacteraceae</taxon>
        <taxon>Telluria group</taxon>
        <taxon>Massilia</taxon>
    </lineage>
</organism>
<feature type="region of interest" description="Disordered" evidence="6">
    <location>
        <begin position="57"/>
        <end position="102"/>
    </location>
</feature>
<evidence type="ECO:0000256" key="4">
    <source>
        <dbReference type="ARBA" id="ARBA00023125"/>
    </source>
</evidence>
<gene>
    <name evidence="8" type="ORF">CR103_13885</name>
</gene>
<protein>
    <recommendedName>
        <fullName evidence="7">DNA-binding protein H-NS-like C-terminal domain-containing protein</fullName>
    </recommendedName>
</protein>
<name>A0A2G8SZG4_9BURK</name>
<evidence type="ECO:0000256" key="5">
    <source>
        <dbReference type="SAM" id="Coils"/>
    </source>
</evidence>
<reference evidence="8 9" key="1">
    <citation type="submission" date="2017-10" db="EMBL/GenBank/DDBJ databases">
        <title>Massilia psychrophilum sp. nov., a novel purple-pigmented bacterium isolated from Tianshan glacier, Xinjiang Municipality, China.</title>
        <authorList>
            <person name="Wang H."/>
        </authorList>
    </citation>
    <scope>NUCLEOTIDE SEQUENCE [LARGE SCALE GENOMIC DNA]</scope>
    <source>
        <strain evidence="8 9">JCM 30813</strain>
    </source>
</reference>
<evidence type="ECO:0000256" key="6">
    <source>
        <dbReference type="SAM" id="MobiDB-lite"/>
    </source>
</evidence>
<evidence type="ECO:0000256" key="1">
    <source>
        <dbReference type="ARBA" id="ARBA00004453"/>
    </source>
</evidence>
<comment type="caution">
    <text evidence="8">The sequence shown here is derived from an EMBL/GenBank/DDBJ whole genome shotgun (WGS) entry which is preliminary data.</text>
</comment>
<dbReference type="GO" id="GO:0009295">
    <property type="term" value="C:nucleoid"/>
    <property type="evidence" value="ECO:0007669"/>
    <property type="project" value="UniProtKB-SubCell"/>
</dbReference>
<comment type="similarity">
    <text evidence="2">Belongs to the histone-like protein H-NS family.</text>
</comment>
<keyword evidence="4" id="KW-0238">DNA-binding</keyword>
<sequence length="109" mass="12034">MTNPTLAQLQEKYAELEATYKRQRAALEKEMASVKKAGQADAVAKIRSMMSEFGIAPSDLGVGKKTSKSSKSSGNVPAKYRGPNGETWTGRGRQPKWLGDDRERFLIKD</sequence>
<keyword evidence="9" id="KW-1185">Reference proteome</keyword>
<keyword evidence="5" id="KW-0175">Coiled coil</keyword>
<dbReference type="PANTHER" id="PTHR38097">
    <property type="match status" value="1"/>
</dbReference>